<accession>A0ABQ5ERR5</accession>
<evidence type="ECO:0000313" key="3">
    <source>
        <dbReference type="EMBL" id="GJT53403.1"/>
    </source>
</evidence>
<feature type="compositionally biased region" description="Polar residues" evidence="1">
    <location>
        <begin position="402"/>
        <end position="412"/>
    </location>
</feature>
<evidence type="ECO:0000256" key="1">
    <source>
        <dbReference type="SAM" id="MobiDB-lite"/>
    </source>
</evidence>
<reference evidence="3" key="2">
    <citation type="submission" date="2022-01" db="EMBL/GenBank/DDBJ databases">
        <authorList>
            <person name="Yamashiro T."/>
            <person name="Shiraishi A."/>
            <person name="Satake H."/>
            <person name="Nakayama K."/>
        </authorList>
    </citation>
    <scope>NUCLEOTIDE SEQUENCE</scope>
</reference>
<organism evidence="3 4">
    <name type="scientific">Tanacetum coccineum</name>
    <dbReference type="NCBI Taxonomy" id="301880"/>
    <lineage>
        <taxon>Eukaryota</taxon>
        <taxon>Viridiplantae</taxon>
        <taxon>Streptophyta</taxon>
        <taxon>Embryophyta</taxon>
        <taxon>Tracheophyta</taxon>
        <taxon>Spermatophyta</taxon>
        <taxon>Magnoliopsida</taxon>
        <taxon>eudicotyledons</taxon>
        <taxon>Gunneridae</taxon>
        <taxon>Pentapetalae</taxon>
        <taxon>asterids</taxon>
        <taxon>campanulids</taxon>
        <taxon>Asterales</taxon>
        <taxon>Asteraceae</taxon>
        <taxon>Asteroideae</taxon>
        <taxon>Anthemideae</taxon>
        <taxon>Anthemidinae</taxon>
        <taxon>Tanacetum</taxon>
    </lineage>
</organism>
<feature type="region of interest" description="Disordered" evidence="1">
    <location>
        <begin position="132"/>
        <end position="165"/>
    </location>
</feature>
<sequence length="993" mass="114503">MAVNNLYQPWRAILSMINQCLTGKTSRFDRPRYLVLQMLWGIITRTNVDYAELMWEEFVQAIRLSRLTKDNLGIATKKDKRLIPIVILDWFGFTTLISAIWGENTTSTKGLGLRLTWQKLITILEISSSSPKAKKMKQSKPVLYPAKQPKPVKEKSTKPSPVKKAGKGEEVYYDLQQGIQISLESFQPPVDGVAFREPASSITHKLPIVEDAETGADTDKTNNEGDTEILNIGEEQGEDVANKVDLEEKPAEIDEGPGGSGPVNTPESQPRERYFSWKRRPGLDQTLDKVMWLLLDQTLSPCMMTSLPLYPALASRVSDLETVCANFEKRYKLQDKTVQGFSSRVFTLELRDLPHKIDQTVNEVVKEMFDSGSYKSHPEHEALYEALEVSMDRDNQEELHETLTTSPSQSEQPIDDVPILDDVHISNSEDISAAPLLKIKTRPDWLKPIPEEDRPETPEPDWIIPSNDLPKPENNWANAFATSKSKLSKADLEGPTYKVVRAFHSNSISYQFQMEECHMLLTDQIDLVNLDGHRVIPDVSKSLPLGSRRTKEVLCLYQAVRQLNYPGLWARRTVPSRWMKVEREFTSQDNIQIRYTYLTKRLFYAELTTMNTRSQNLHPNDFKDMYLLHLQGKLNHLSGSNKVNLFNAVNMWIRNPLLSEKLCERLCNTGIESYQTKLNLTEPNWDAFDFLYKEDYTIVSKPRAVIYRDRNDQKKMMRENEVHKFSDSTLTRILERLDHMVKDFRLFNVEPKQIILDPHDQPMWESAKTVAPTPNSAIVQLDVDDNFVINNSHLIMIRENKFEGYLRADPHDHIHEFLAICNMFRYGETQSESIKLLIFPFSLCNEAKTWFNELNKESITLWKQMRKTFINRFFPPSLFNRLLHEIRNFSQLVCESLTDAWLQLKSMLRKCHGHGLTKGAIIQIFYHGLDEPTQAILDVTAGGIFLYKSPNQAFQLLEDKVLFNHDWPIKSNNEHHQKSVAFDDGSNSNNDKF</sequence>
<feature type="compositionally biased region" description="Basic and acidic residues" evidence="1">
    <location>
        <begin position="448"/>
        <end position="457"/>
    </location>
</feature>
<keyword evidence="3" id="KW-0808">Transferase</keyword>
<reference evidence="3" key="1">
    <citation type="journal article" date="2022" name="Int. J. Mol. Sci.">
        <title>Draft Genome of Tanacetum Coccineum: Genomic Comparison of Closely Related Tanacetum-Family Plants.</title>
        <authorList>
            <person name="Yamashiro T."/>
            <person name="Shiraishi A."/>
            <person name="Nakayama K."/>
            <person name="Satake H."/>
        </authorList>
    </citation>
    <scope>NUCLEOTIDE SEQUENCE</scope>
</reference>
<keyword evidence="4" id="KW-1185">Reference proteome</keyword>
<dbReference type="PANTHER" id="PTHR33223">
    <property type="entry name" value="CCHC-TYPE DOMAIN-CONTAINING PROTEIN"/>
    <property type="match status" value="1"/>
</dbReference>
<protein>
    <submittedName>
        <fullName evidence="3">Reverse transcriptase domain-containing protein</fullName>
    </submittedName>
</protein>
<feature type="region of interest" description="Disordered" evidence="1">
    <location>
        <begin position="448"/>
        <end position="468"/>
    </location>
</feature>
<feature type="domain" description="Retrotransposon gag" evidence="2">
    <location>
        <begin position="838"/>
        <end position="931"/>
    </location>
</feature>
<keyword evidence="3" id="KW-0695">RNA-directed DNA polymerase</keyword>
<dbReference type="PANTHER" id="PTHR33223:SF11">
    <property type="entry name" value="ELEMENT PROTEIN, PUTATIVE-RELATED"/>
    <property type="match status" value="1"/>
</dbReference>
<feature type="region of interest" description="Disordered" evidence="1">
    <location>
        <begin position="250"/>
        <end position="270"/>
    </location>
</feature>
<name>A0ABQ5ERR5_9ASTR</name>
<dbReference type="InterPro" id="IPR005162">
    <property type="entry name" value="Retrotrans_gag_dom"/>
</dbReference>
<feature type="region of interest" description="Disordered" evidence="1">
    <location>
        <begin position="394"/>
        <end position="415"/>
    </location>
</feature>
<dbReference type="Pfam" id="PF03732">
    <property type="entry name" value="Retrotrans_gag"/>
    <property type="match status" value="1"/>
</dbReference>
<dbReference type="Proteomes" id="UP001151760">
    <property type="component" value="Unassembled WGS sequence"/>
</dbReference>
<dbReference type="EMBL" id="BQNB010016584">
    <property type="protein sequence ID" value="GJT53403.1"/>
    <property type="molecule type" value="Genomic_DNA"/>
</dbReference>
<gene>
    <name evidence="3" type="ORF">Tco_0988457</name>
</gene>
<comment type="caution">
    <text evidence="3">The sequence shown here is derived from an EMBL/GenBank/DDBJ whole genome shotgun (WGS) entry which is preliminary data.</text>
</comment>
<proteinExistence type="predicted"/>
<keyword evidence="3" id="KW-0548">Nucleotidyltransferase</keyword>
<evidence type="ECO:0000313" key="4">
    <source>
        <dbReference type="Proteomes" id="UP001151760"/>
    </source>
</evidence>
<evidence type="ECO:0000259" key="2">
    <source>
        <dbReference type="Pfam" id="PF03732"/>
    </source>
</evidence>
<dbReference type="GO" id="GO:0003964">
    <property type="term" value="F:RNA-directed DNA polymerase activity"/>
    <property type="evidence" value="ECO:0007669"/>
    <property type="project" value="UniProtKB-KW"/>
</dbReference>